<evidence type="ECO:0000313" key="5">
    <source>
        <dbReference type="Proteomes" id="UP000306630"/>
    </source>
</evidence>
<dbReference type="InterPro" id="IPR016181">
    <property type="entry name" value="Acyl_CoA_acyltransferase"/>
</dbReference>
<dbReference type="GO" id="GO:0016747">
    <property type="term" value="F:acyltransferase activity, transferring groups other than amino-acyl groups"/>
    <property type="evidence" value="ECO:0007669"/>
    <property type="project" value="InterPro"/>
</dbReference>
<dbReference type="AlphaFoldDB" id="A0A4S2FUR5"/>
<gene>
    <name evidence="4" type="ORF">E5333_09660</name>
</gene>
<dbReference type="Gene3D" id="3.40.630.30">
    <property type="match status" value="1"/>
</dbReference>
<reference evidence="4 5" key="1">
    <citation type="submission" date="2019-04" db="EMBL/GenBank/DDBJ databases">
        <title>Microbes associate with the intestines of laboratory mice.</title>
        <authorList>
            <person name="Navarre W."/>
            <person name="Wong E."/>
            <person name="Huang K."/>
            <person name="Tropini C."/>
            <person name="Ng K."/>
            <person name="Yu B."/>
        </authorList>
    </citation>
    <scope>NUCLEOTIDE SEQUENCE [LARGE SCALE GENOMIC DNA]</scope>
    <source>
        <strain evidence="4 5">NM06_A21</strain>
    </source>
</reference>
<accession>A0A4S2FUR5</accession>
<dbReference type="Pfam" id="PF13673">
    <property type="entry name" value="Acetyltransf_10"/>
    <property type="match status" value="1"/>
</dbReference>
<dbReference type="CDD" id="cd04301">
    <property type="entry name" value="NAT_SF"/>
    <property type="match status" value="1"/>
</dbReference>
<keyword evidence="2" id="KW-0012">Acyltransferase</keyword>
<protein>
    <submittedName>
        <fullName evidence="4">GNAT family N-acetyltransferase</fullName>
    </submittedName>
</protein>
<feature type="domain" description="N-acetyltransferase" evidence="3">
    <location>
        <begin position="1"/>
        <end position="145"/>
    </location>
</feature>
<name>A0A4S2FUR5_9BACT</name>
<dbReference type="PANTHER" id="PTHR43800">
    <property type="entry name" value="PEPTIDYL-LYSINE N-ACETYLTRANSFERASE YJAB"/>
    <property type="match status" value="1"/>
</dbReference>
<dbReference type="SUPFAM" id="SSF55729">
    <property type="entry name" value="Acyl-CoA N-acyltransferases (Nat)"/>
    <property type="match status" value="1"/>
</dbReference>
<comment type="caution">
    <text evidence="4">The sequence shown here is derived from an EMBL/GenBank/DDBJ whole genome shotgun (WGS) entry which is preliminary data.</text>
</comment>
<dbReference type="Proteomes" id="UP000306630">
    <property type="component" value="Unassembled WGS sequence"/>
</dbReference>
<evidence type="ECO:0000259" key="3">
    <source>
        <dbReference type="PROSITE" id="PS51186"/>
    </source>
</evidence>
<evidence type="ECO:0000256" key="2">
    <source>
        <dbReference type="ARBA" id="ARBA00023315"/>
    </source>
</evidence>
<proteinExistence type="predicted"/>
<organism evidence="4 5">
    <name type="scientific">Muribaculum intestinale</name>
    <dbReference type="NCBI Taxonomy" id="1796646"/>
    <lineage>
        <taxon>Bacteria</taxon>
        <taxon>Pseudomonadati</taxon>
        <taxon>Bacteroidota</taxon>
        <taxon>Bacteroidia</taxon>
        <taxon>Bacteroidales</taxon>
        <taxon>Muribaculaceae</taxon>
        <taxon>Muribaculum</taxon>
    </lineage>
</organism>
<dbReference type="PROSITE" id="PS51186">
    <property type="entry name" value="GNAT"/>
    <property type="match status" value="1"/>
</dbReference>
<sequence length="145" mass="16684">MIEKCDNDYYYPTLLRLWERSVRATHDFLDENTITEIKKSLIPDYFPNVDLYVVLDNNIIVGFIGLRGAMIEMLFIDSDSRWQGYGSTLIEFAKHMGATKVDVNEQNPLALAFYQAKGFRVIGRDETDDVGRPYPILHLSLSETV</sequence>
<evidence type="ECO:0000313" key="4">
    <source>
        <dbReference type="EMBL" id="TGY73083.1"/>
    </source>
</evidence>
<dbReference type="EMBL" id="SRYD01000036">
    <property type="protein sequence ID" value="TGY73083.1"/>
    <property type="molecule type" value="Genomic_DNA"/>
</dbReference>
<evidence type="ECO:0000256" key="1">
    <source>
        <dbReference type="ARBA" id="ARBA00022679"/>
    </source>
</evidence>
<dbReference type="InterPro" id="IPR000182">
    <property type="entry name" value="GNAT_dom"/>
</dbReference>
<dbReference type="PANTHER" id="PTHR43800:SF1">
    <property type="entry name" value="PEPTIDYL-LYSINE N-ACETYLTRANSFERASE YJAB"/>
    <property type="match status" value="1"/>
</dbReference>
<keyword evidence="1 4" id="KW-0808">Transferase</keyword>